<keyword evidence="5 6" id="KW-0694">RNA-binding</keyword>
<dbReference type="InterPro" id="IPR003029">
    <property type="entry name" value="S1_domain"/>
</dbReference>
<dbReference type="Pfam" id="PF17876">
    <property type="entry name" value="CSD2"/>
    <property type="match status" value="1"/>
</dbReference>
<dbReference type="Gene3D" id="2.40.50.140">
    <property type="entry name" value="Nucleic acid-binding proteins"/>
    <property type="match status" value="2"/>
</dbReference>
<comment type="catalytic activity">
    <reaction evidence="6">
        <text>Exonucleolytic cleavage in the 3'- to 5'-direction to yield nucleoside 5'-phosphates.</text>
        <dbReference type="EC" id="3.1.13.1"/>
    </reaction>
</comment>
<accession>A0ABS9WJU0</accession>
<keyword evidence="3 6" id="KW-0378">Hydrolase</keyword>
<dbReference type="InterPro" id="IPR001900">
    <property type="entry name" value="RNase_II/R"/>
</dbReference>
<dbReference type="InterPro" id="IPR022966">
    <property type="entry name" value="RNase_II/R_CS"/>
</dbReference>
<reference evidence="9" key="1">
    <citation type="submission" date="2021-11" db="EMBL/GenBank/DDBJ databases">
        <title>A Novel Adlercreutzia Species, isolated from a Allomyrina dichotoma larva feces.</title>
        <authorList>
            <person name="Suh M.K."/>
        </authorList>
    </citation>
    <scope>NUCLEOTIDE SEQUENCE</scope>
    <source>
        <strain evidence="9">JBNU-10</strain>
    </source>
</reference>
<organism evidence="9 10">
    <name type="scientific">Adlercreutzia faecimuris</name>
    <dbReference type="NCBI Taxonomy" id="2897341"/>
    <lineage>
        <taxon>Bacteria</taxon>
        <taxon>Bacillati</taxon>
        <taxon>Actinomycetota</taxon>
        <taxon>Coriobacteriia</taxon>
        <taxon>Eggerthellales</taxon>
        <taxon>Eggerthellaceae</taxon>
        <taxon>Adlercreutzia</taxon>
    </lineage>
</organism>
<dbReference type="InterPro" id="IPR011805">
    <property type="entry name" value="RNase_R"/>
</dbReference>
<comment type="caution">
    <text evidence="9">The sequence shown here is derived from an EMBL/GenBank/DDBJ whole genome shotgun (WGS) entry which is preliminary data.</text>
</comment>
<evidence type="ECO:0000256" key="1">
    <source>
        <dbReference type="ARBA" id="ARBA00022490"/>
    </source>
</evidence>
<comment type="function">
    <text evidence="6">3'-5' exoribonuclease that releases 5'-nucleoside monophosphates and is involved in maturation of structured RNAs.</text>
</comment>
<evidence type="ECO:0000256" key="4">
    <source>
        <dbReference type="ARBA" id="ARBA00022839"/>
    </source>
</evidence>
<feature type="region of interest" description="Disordered" evidence="7">
    <location>
        <begin position="57"/>
        <end position="80"/>
    </location>
</feature>
<name>A0ABS9WJU0_9ACTN</name>
<protein>
    <recommendedName>
        <fullName evidence="6">Ribonuclease R</fullName>
        <shortName evidence="6">RNase R</shortName>
        <ecNumber evidence="6">3.1.13.1</ecNumber>
    </recommendedName>
</protein>
<dbReference type="Pfam" id="PF08206">
    <property type="entry name" value="OB_RNB"/>
    <property type="match status" value="1"/>
</dbReference>
<dbReference type="PROSITE" id="PS01175">
    <property type="entry name" value="RIBONUCLEASE_II"/>
    <property type="match status" value="1"/>
</dbReference>
<feature type="domain" description="S1 motif" evidence="8">
    <location>
        <begin position="624"/>
        <end position="704"/>
    </location>
</feature>
<dbReference type="EC" id="3.1.13.1" evidence="6"/>
<dbReference type="Pfam" id="PF00773">
    <property type="entry name" value="RNB"/>
    <property type="match status" value="1"/>
</dbReference>
<evidence type="ECO:0000313" key="9">
    <source>
        <dbReference type="EMBL" id="MCI2242587.1"/>
    </source>
</evidence>
<dbReference type="EMBL" id="JAJMLW010000003">
    <property type="protein sequence ID" value="MCI2242587.1"/>
    <property type="molecule type" value="Genomic_DNA"/>
</dbReference>
<evidence type="ECO:0000256" key="7">
    <source>
        <dbReference type="SAM" id="MobiDB-lite"/>
    </source>
</evidence>
<keyword evidence="1 6" id="KW-0963">Cytoplasm</keyword>
<evidence type="ECO:0000256" key="5">
    <source>
        <dbReference type="ARBA" id="ARBA00022884"/>
    </source>
</evidence>
<keyword evidence="4 6" id="KW-0269">Exonuclease</keyword>
<dbReference type="InterPro" id="IPR013223">
    <property type="entry name" value="RNase_B_OB_dom"/>
</dbReference>
<dbReference type="InterPro" id="IPR012340">
    <property type="entry name" value="NA-bd_OB-fold"/>
</dbReference>
<comment type="subcellular location">
    <subcellularLocation>
        <location evidence="6">Cytoplasm</location>
    </subcellularLocation>
</comment>
<feature type="region of interest" description="Disordered" evidence="7">
    <location>
        <begin position="349"/>
        <end position="371"/>
    </location>
</feature>
<sequence length="713" mass="77467">MGRHRKHVRRSPRSNPRGVLIARAGGFGFVSTAEGEFFVPASAMGGAFDGDLVELAPLPSRRGGGRPGAAGRGRREEEKPAARVVRVLDRAHDTVIGRYEVAEPFGVVVPEDTRIPYDIFTMRADHPEVPDGALVRVRVTQFPTRHTAATGVVEEVIGTAEAATLGVDVIVARHKLETEFSEAALAEARAAVLDAEGALSAGYRDLRDRVTLTIDPADARDFDDAISLDWVGEGAPSGARRGLWRLGVHIADVSHYVPWGCSLDLDARRRATSVYLVDRVIPMLPEELSNELCSLKPGEESRSMTVDLYLDDAGDLVRYEAYPALIRSDARLTYDEAQALIEAADVGEEAMDEGADGGEGRPEGGARAAQLPSGALRPPLAAADADPIAARVVAAARLARLRRGIRARAGALDFDTVEAKVQLDAEGAPLAIRLREKTDATELVEQAMVLANEAVARLLEERGFPCLFRVHEPPAPDALGGLVPVLQEFPWFTEEMAARLVTGDAHAIQAVLAASAGRAEGELVSMLLLRSQRRALYRPVNDGHYGLGLGSYAHFTSPIRRYPDLVVHRMLRAALTKRPQRFDQEVAALPWIGEHSSDMERVADEAARESQELKMVEYLANHVGESFPAVVSGVASYGIYARLECTAEGFLPMRALGREYFAFDAARHVLTGEETGRTFRLGQRLPVTLVRAEPATRKLELKPAEGRDLRGLR</sequence>
<dbReference type="SMART" id="SM00955">
    <property type="entry name" value="RNB"/>
    <property type="match status" value="1"/>
</dbReference>
<dbReference type="RefSeq" id="WP_242165992.1">
    <property type="nucleotide sequence ID" value="NZ_JAJMLW010000003.1"/>
</dbReference>
<dbReference type="PANTHER" id="PTHR23355:SF9">
    <property type="entry name" value="DIS3-LIKE EXONUCLEASE 2"/>
    <property type="match status" value="1"/>
</dbReference>
<dbReference type="Proteomes" id="UP001430755">
    <property type="component" value="Unassembled WGS sequence"/>
</dbReference>
<dbReference type="SUPFAM" id="SSF50249">
    <property type="entry name" value="Nucleic acid-binding proteins"/>
    <property type="match status" value="3"/>
</dbReference>
<dbReference type="PROSITE" id="PS50126">
    <property type="entry name" value="S1"/>
    <property type="match status" value="1"/>
</dbReference>
<comment type="similarity">
    <text evidence="6">Belongs to the RNR ribonuclease family. RNase R subfamily.</text>
</comment>
<evidence type="ECO:0000256" key="2">
    <source>
        <dbReference type="ARBA" id="ARBA00022722"/>
    </source>
</evidence>
<proteinExistence type="inferred from homology"/>
<dbReference type="PANTHER" id="PTHR23355">
    <property type="entry name" value="RIBONUCLEASE"/>
    <property type="match status" value="1"/>
</dbReference>
<evidence type="ECO:0000259" key="8">
    <source>
        <dbReference type="PROSITE" id="PS50126"/>
    </source>
</evidence>
<dbReference type="HAMAP" id="MF_01895">
    <property type="entry name" value="RNase_R"/>
    <property type="match status" value="1"/>
</dbReference>
<keyword evidence="10" id="KW-1185">Reference proteome</keyword>
<gene>
    <name evidence="6" type="primary">rnr</name>
    <name evidence="9" type="ORF">LPT13_09515</name>
</gene>
<dbReference type="InterPro" id="IPR050180">
    <property type="entry name" value="RNR_Ribonuclease"/>
</dbReference>
<dbReference type="CDD" id="cd04471">
    <property type="entry name" value="S1_RNase_R"/>
    <property type="match status" value="1"/>
</dbReference>
<evidence type="ECO:0000313" key="10">
    <source>
        <dbReference type="Proteomes" id="UP001430755"/>
    </source>
</evidence>
<dbReference type="InterPro" id="IPR040476">
    <property type="entry name" value="CSD2"/>
</dbReference>
<evidence type="ECO:0000256" key="3">
    <source>
        <dbReference type="ARBA" id="ARBA00022801"/>
    </source>
</evidence>
<keyword evidence="2 6" id="KW-0540">Nuclease</keyword>
<evidence type="ECO:0000256" key="6">
    <source>
        <dbReference type="HAMAP-Rule" id="MF_01895"/>
    </source>
</evidence>